<dbReference type="Proteomes" id="UP000216478">
    <property type="component" value="Unassembled WGS sequence"/>
</dbReference>
<feature type="domain" description="Calcineurin-like phosphoesterase" evidence="1">
    <location>
        <begin position="8"/>
        <end position="139"/>
    </location>
</feature>
<dbReference type="InterPro" id="IPR029052">
    <property type="entry name" value="Metallo-depent_PP-like"/>
</dbReference>
<dbReference type="OrthoDB" id="5695107at2"/>
<dbReference type="Gene3D" id="3.60.21.10">
    <property type="match status" value="2"/>
</dbReference>
<organism evidence="2 3">
    <name type="scientific">Brucella grignonensis</name>
    <dbReference type="NCBI Taxonomy" id="94627"/>
    <lineage>
        <taxon>Bacteria</taxon>
        <taxon>Pseudomonadati</taxon>
        <taxon>Pseudomonadota</taxon>
        <taxon>Alphaproteobacteria</taxon>
        <taxon>Hyphomicrobiales</taxon>
        <taxon>Brucellaceae</taxon>
        <taxon>Brucella/Ochrobactrum group</taxon>
        <taxon>Brucella</taxon>
    </lineage>
</organism>
<comment type="caution">
    <text evidence="2">The sequence shown here is derived from an EMBL/GenBank/DDBJ whole genome shotgun (WGS) entry which is preliminary data.</text>
</comment>
<dbReference type="InterPro" id="IPR004843">
    <property type="entry name" value="Calcineurin-like_PHP"/>
</dbReference>
<gene>
    <name evidence="2" type="ORF">CEV33_3008</name>
</gene>
<reference evidence="2 3" key="1">
    <citation type="submission" date="2017-07" db="EMBL/GenBank/DDBJ databases">
        <title>Phylogenetic study on the rhizospheric bacterium Ochrobactrum sp. A44.</title>
        <authorList>
            <person name="Krzyzanowska D.M."/>
            <person name="Ossowicki A."/>
            <person name="Rajewska M."/>
            <person name="Maciag T."/>
            <person name="Kaczynski Z."/>
            <person name="Czerwicka M."/>
            <person name="Jafra S."/>
        </authorList>
    </citation>
    <scope>NUCLEOTIDE SEQUENCE [LARGE SCALE GENOMIC DNA]</scope>
    <source>
        <strain evidence="2 3">OgA9a</strain>
    </source>
</reference>
<dbReference type="SUPFAM" id="SSF56300">
    <property type="entry name" value="Metallo-dependent phosphatases"/>
    <property type="match status" value="1"/>
</dbReference>
<dbReference type="Pfam" id="PF00149">
    <property type="entry name" value="Metallophos"/>
    <property type="match status" value="1"/>
</dbReference>
<dbReference type="EMBL" id="NNRL01000165">
    <property type="protein sequence ID" value="OYR08765.1"/>
    <property type="molecule type" value="Genomic_DNA"/>
</dbReference>
<accession>A0A256F1P7</accession>
<evidence type="ECO:0000313" key="3">
    <source>
        <dbReference type="Proteomes" id="UP000216478"/>
    </source>
</evidence>
<keyword evidence="3" id="KW-1185">Reference proteome</keyword>
<proteinExistence type="predicted"/>
<protein>
    <submittedName>
        <fullName evidence="2">Calcineurin-like phosphoesterase family protein</fullName>
    </submittedName>
</protein>
<dbReference type="AlphaFoldDB" id="A0A256F1P7"/>
<dbReference type="RefSeq" id="WP_094542116.1">
    <property type="nucleotide sequence ID" value="NZ_JBHEER010000006.1"/>
</dbReference>
<sequence>MTSEPPSIAVIADAHFHDIFADYGIAGVTVNNRAAALRPFANTVRSTRVFNESSAALRYTLDDIAARGIRHVVLLGDYSDDGQTATMTGLRNLLDDCTSRFGMQFYAVPGNHDIFGPGGRHRSKRFLNARGGHDLVTSNPAYRSVPDDDTVIINESLHCAGYPLGLQSLGDVGFFGKPQYLHWETPFGTEDHPSAREFEIRSLDGLTVRKLMDASYLVEPFENLWMLMIDANVFVPVGGEAGDAEEAFTDSTDAGWNAMLIHKRFILDWVKSVTDRARKLGKTVIAFSHYPALDPLDSTRTDELAVLGQTSLLARIPELNVGDALIDAGVRMHFSGHLHINDTAHYRNTNGFLFNVSVPSLVAFPGAYKIVRVPPNRVDIETISIDDMTLDADILSQYAAEAERDNINPGELFNAVNYGEFLSSHLTHLIGRRLLRREWPEELAEAVRNLGLLDLAALALIECSVTTATLADLKVAIADAGVQRQLTISAVEDGLDPALLSRIGAMTFLSDWYHVRMGSDLGLDVISESHLAAYKWISDIYARRIDAMASGSIQEAFGRLFQMFDRFISGLPSRNFAIDLTTGELHPT</sequence>
<evidence type="ECO:0000313" key="2">
    <source>
        <dbReference type="EMBL" id="OYR08765.1"/>
    </source>
</evidence>
<dbReference type="GO" id="GO:0016787">
    <property type="term" value="F:hydrolase activity"/>
    <property type="evidence" value="ECO:0007669"/>
    <property type="project" value="InterPro"/>
</dbReference>
<evidence type="ECO:0000259" key="1">
    <source>
        <dbReference type="Pfam" id="PF00149"/>
    </source>
</evidence>
<name>A0A256F1P7_9HYPH</name>